<dbReference type="Proteomes" id="UP001161247">
    <property type="component" value="Chromosome 1"/>
</dbReference>
<name>A0AAV1C2U8_OLDCO</name>
<keyword evidence="2" id="KW-1185">Reference proteome</keyword>
<gene>
    <name evidence="1" type="ORF">OLC1_LOCUS2212</name>
</gene>
<evidence type="ECO:0000313" key="2">
    <source>
        <dbReference type="Proteomes" id="UP001161247"/>
    </source>
</evidence>
<protein>
    <submittedName>
        <fullName evidence="1">OLC1v1024617C1</fullName>
    </submittedName>
</protein>
<sequence length="446" mass="51747">MTKPVYDLEPLVVADSMIIHATIDPYFTLISDKNDGVRPLVVELDDSSGLNYWKQIPQIGRFAVENSVDMLFLVGKDTETIGCHHDELKLFNVEKFESMCSNEERECIVVNGWIAEYLVSSLFILDSIRHGSNEVQRNSLDVQSGGASKLYIVENLLTSKVSDEKDSVLEDKDGLEATNCMFSLLGVCLSCEDWVKKLSCVCVDMEEWKIKNLERLYEEHRRLYGSTQVAHSMMETIHEIDHNPSTSSIEENLSKVQKYFEEQYVLWYVILLDLSDVIWKIEKMFNVPPSVLDSFPSHKFEDNEECIRKLELELSELNDNLMHGDPSSFFPTLVPQRIHKRKPVNFNVQKIERKPTCSLPSFDNFDEKDYLIFIEIVKSVGCWFVEETIFEMKPANVEKDIEDEWHEVDFEMDETTCALEGYSNISLFKFGYIRPLTIFEVSFLWY</sequence>
<proteinExistence type="predicted"/>
<reference evidence="1" key="1">
    <citation type="submission" date="2023-03" db="EMBL/GenBank/DDBJ databases">
        <authorList>
            <person name="Julca I."/>
        </authorList>
    </citation>
    <scope>NUCLEOTIDE SEQUENCE</scope>
</reference>
<accession>A0AAV1C2U8</accession>
<organism evidence="1 2">
    <name type="scientific">Oldenlandia corymbosa var. corymbosa</name>
    <dbReference type="NCBI Taxonomy" id="529605"/>
    <lineage>
        <taxon>Eukaryota</taxon>
        <taxon>Viridiplantae</taxon>
        <taxon>Streptophyta</taxon>
        <taxon>Embryophyta</taxon>
        <taxon>Tracheophyta</taxon>
        <taxon>Spermatophyta</taxon>
        <taxon>Magnoliopsida</taxon>
        <taxon>eudicotyledons</taxon>
        <taxon>Gunneridae</taxon>
        <taxon>Pentapetalae</taxon>
        <taxon>asterids</taxon>
        <taxon>lamiids</taxon>
        <taxon>Gentianales</taxon>
        <taxon>Rubiaceae</taxon>
        <taxon>Rubioideae</taxon>
        <taxon>Spermacoceae</taxon>
        <taxon>Hedyotis-Oldenlandia complex</taxon>
        <taxon>Oldenlandia</taxon>
    </lineage>
</organism>
<dbReference type="EMBL" id="OX459118">
    <property type="protein sequence ID" value="CAI9089959.1"/>
    <property type="molecule type" value="Genomic_DNA"/>
</dbReference>
<dbReference type="AlphaFoldDB" id="A0AAV1C2U8"/>
<evidence type="ECO:0000313" key="1">
    <source>
        <dbReference type="EMBL" id="CAI9089959.1"/>
    </source>
</evidence>